<organism evidence="1 2">
    <name type="scientific">Byssothecium circinans</name>
    <dbReference type="NCBI Taxonomy" id="147558"/>
    <lineage>
        <taxon>Eukaryota</taxon>
        <taxon>Fungi</taxon>
        <taxon>Dikarya</taxon>
        <taxon>Ascomycota</taxon>
        <taxon>Pezizomycotina</taxon>
        <taxon>Dothideomycetes</taxon>
        <taxon>Pleosporomycetidae</taxon>
        <taxon>Pleosporales</taxon>
        <taxon>Massarineae</taxon>
        <taxon>Massarinaceae</taxon>
        <taxon>Byssothecium</taxon>
    </lineage>
</organism>
<keyword evidence="2" id="KW-1185">Reference proteome</keyword>
<proteinExistence type="predicted"/>
<name>A0A6A5TLP8_9PLEO</name>
<sequence length="120" mass="13420">MYALYDGQANTCHHCTNGNPKALKETPFVYCLVFSTYQARDPYIHGAHFHGHPIHKLLRCGSREAVVAVTSYNVVMNGWALSCCWERTLCEDTGESSGEMERVGALWMLGGKDGGRKVFY</sequence>
<dbReference type="AlphaFoldDB" id="A0A6A5TLP8"/>
<dbReference type="EMBL" id="ML977009">
    <property type="protein sequence ID" value="KAF1952632.1"/>
    <property type="molecule type" value="Genomic_DNA"/>
</dbReference>
<reference evidence="1" key="1">
    <citation type="journal article" date="2020" name="Stud. Mycol.">
        <title>101 Dothideomycetes genomes: a test case for predicting lifestyles and emergence of pathogens.</title>
        <authorList>
            <person name="Haridas S."/>
            <person name="Albert R."/>
            <person name="Binder M."/>
            <person name="Bloem J."/>
            <person name="Labutti K."/>
            <person name="Salamov A."/>
            <person name="Andreopoulos B."/>
            <person name="Baker S."/>
            <person name="Barry K."/>
            <person name="Bills G."/>
            <person name="Bluhm B."/>
            <person name="Cannon C."/>
            <person name="Castanera R."/>
            <person name="Culley D."/>
            <person name="Daum C."/>
            <person name="Ezra D."/>
            <person name="Gonzalez J."/>
            <person name="Henrissat B."/>
            <person name="Kuo A."/>
            <person name="Liang C."/>
            <person name="Lipzen A."/>
            <person name="Lutzoni F."/>
            <person name="Magnuson J."/>
            <person name="Mondo S."/>
            <person name="Nolan M."/>
            <person name="Ohm R."/>
            <person name="Pangilinan J."/>
            <person name="Park H.-J."/>
            <person name="Ramirez L."/>
            <person name="Alfaro M."/>
            <person name="Sun H."/>
            <person name="Tritt A."/>
            <person name="Yoshinaga Y."/>
            <person name="Zwiers L.-H."/>
            <person name="Turgeon B."/>
            <person name="Goodwin S."/>
            <person name="Spatafora J."/>
            <person name="Crous P."/>
            <person name="Grigoriev I."/>
        </authorList>
    </citation>
    <scope>NUCLEOTIDE SEQUENCE</scope>
    <source>
        <strain evidence="1">CBS 675.92</strain>
    </source>
</reference>
<evidence type="ECO:0000313" key="1">
    <source>
        <dbReference type="EMBL" id="KAF1952632.1"/>
    </source>
</evidence>
<protein>
    <submittedName>
        <fullName evidence="1">Uncharacterized protein</fullName>
    </submittedName>
</protein>
<gene>
    <name evidence="1" type="ORF">CC80DRAFT_171637</name>
</gene>
<accession>A0A6A5TLP8</accession>
<dbReference type="OrthoDB" id="3946340at2759"/>
<evidence type="ECO:0000313" key="2">
    <source>
        <dbReference type="Proteomes" id="UP000800035"/>
    </source>
</evidence>
<dbReference type="Proteomes" id="UP000800035">
    <property type="component" value="Unassembled WGS sequence"/>
</dbReference>